<feature type="region of interest" description="Disordered" evidence="7">
    <location>
        <begin position="61"/>
        <end position="83"/>
    </location>
</feature>
<comment type="subcellular location">
    <subcellularLocation>
        <location evidence="1">Periplasm</location>
    </subcellularLocation>
</comment>
<reference evidence="9" key="1">
    <citation type="submission" date="2016-10" db="EMBL/GenBank/DDBJ databases">
        <authorList>
            <person name="Varghese N."/>
            <person name="Submissions S."/>
        </authorList>
    </citation>
    <scope>NUCLEOTIDE SEQUENCE [LARGE SCALE GENOMIC DNA]</scope>
    <source>
        <strain evidence="9">Nm71</strain>
    </source>
</reference>
<evidence type="ECO:0000256" key="6">
    <source>
        <dbReference type="ARBA" id="ARBA00023186"/>
    </source>
</evidence>
<evidence type="ECO:0000256" key="2">
    <source>
        <dbReference type="ARBA" id="ARBA00006329"/>
    </source>
</evidence>
<dbReference type="Proteomes" id="UP000199345">
    <property type="component" value="Unassembled WGS sequence"/>
</dbReference>
<evidence type="ECO:0000256" key="7">
    <source>
        <dbReference type="SAM" id="MobiDB-lite"/>
    </source>
</evidence>
<gene>
    <name evidence="8" type="ORF">SAMN05216326_11043</name>
</gene>
<name>A0A1I0BEA8_9PROT</name>
<dbReference type="InterPro" id="IPR053722">
    <property type="entry name" value="Curli_assembly_CsgC/AgfC"/>
</dbReference>
<feature type="compositionally biased region" description="Polar residues" evidence="7">
    <location>
        <begin position="65"/>
        <end position="83"/>
    </location>
</feature>
<evidence type="ECO:0000313" key="8">
    <source>
        <dbReference type="EMBL" id="SET04525.1"/>
    </source>
</evidence>
<dbReference type="EMBL" id="FOIA01000010">
    <property type="protein sequence ID" value="SET04525.1"/>
    <property type="molecule type" value="Genomic_DNA"/>
</dbReference>
<dbReference type="InterPro" id="IPR014491">
    <property type="entry name" value="Curli_production_prot_CsgC"/>
</dbReference>
<evidence type="ECO:0000256" key="1">
    <source>
        <dbReference type="ARBA" id="ARBA00004418"/>
    </source>
</evidence>
<organism evidence="8 9">
    <name type="scientific">Nitrosomonas marina</name>
    <dbReference type="NCBI Taxonomy" id="917"/>
    <lineage>
        <taxon>Bacteria</taxon>
        <taxon>Pseudomonadati</taxon>
        <taxon>Pseudomonadota</taxon>
        <taxon>Betaproteobacteria</taxon>
        <taxon>Nitrosomonadales</taxon>
        <taxon>Nitrosomonadaceae</taxon>
        <taxon>Nitrosomonas</taxon>
    </lineage>
</organism>
<dbReference type="Pfam" id="PF10610">
    <property type="entry name" value="Tafi-CsgC"/>
    <property type="match status" value="1"/>
</dbReference>
<keyword evidence="4" id="KW-0732">Signal</keyword>
<comment type="similarity">
    <text evidence="2">Belongs to the CsgC/AgfC family.</text>
</comment>
<evidence type="ECO:0000256" key="4">
    <source>
        <dbReference type="ARBA" id="ARBA00022729"/>
    </source>
</evidence>
<dbReference type="InterPro" id="IPR047726">
    <property type="entry name" value="CsgH_dom"/>
</dbReference>
<evidence type="ECO:0000256" key="5">
    <source>
        <dbReference type="ARBA" id="ARBA00022764"/>
    </source>
</evidence>
<dbReference type="OrthoDB" id="9830577at2"/>
<dbReference type="NCBIfam" id="NF041112">
    <property type="entry name" value="chap_CsgH_alph"/>
    <property type="match status" value="1"/>
</dbReference>
<sequence>MKNILTLLLFPVLTGVIPHAESAEIILWIEKDVAADNQVTFTPYAKALRAFNLRYTLDVDKQGKSGRSSTRQSGKLLLQPNQPKAISTSSFNLKADDHYRINFKLFDKNKLVAELVSETPDNLP</sequence>
<proteinExistence type="inferred from homology"/>
<evidence type="ECO:0000256" key="3">
    <source>
        <dbReference type="ARBA" id="ARBA00017442"/>
    </source>
</evidence>
<dbReference type="AlphaFoldDB" id="A0A1I0BEA8"/>
<keyword evidence="5" id="KW-0574">Periplasm</keyword>
<protein>
    <recommendedName>
        <fullName evidence="3">Curli assembly protein CsgC</fullName>
    </recommendedName>
</protein>
<keyword evidence="6" id="KW-0143">Chaperone</keyword>
<accession>A0A1I0BEA8</accession>
<dbReference type="Gene3D" id="2.60.40.2420">
    <property type="match status" value="1"/>
</dbReference>
<dbReference type="RefSeq" id="WP_090657709.1">
    <property type="nucleotide sequence ID" value="NZ_FOIA01000010.1"/>
</dbReference>
<dbReference type="GO" id="GO:0042597">
    <property type="term" value="C:periplasmic space"/>
    <property type="evidence" value="ECO:0007669"/>
    <property type="project" value="UniProtKB-SubCell"/>
</dbReference>
<keyword evidence="9" id="KW-1185">Reference proteome</keyword>
<evidence type="ECO:0000313" key="9">
    <source>
        <dbReference type="Proteomes" id="UP000199345"/>
    </source>
</evidence>